<evidence type="ECO:0000256" key="14">
    <source>
        <dbReference type="SAM" id="SignalP"/>
    </source>
</evidence>
<keyword evidence="3" id="KW-0336">GPI-anchor</keyword>
<feature type="domain" description="UPAR/Ly6" evidence="15">
    <location>
        <begin position="38"/>
        <end position="116"/>
    </location>
</feature>
<dbReference type="Proteomes" id="UP000265200">
    <property type="component" value="Chromosome 6"/>
</dbReference>
<dbReference type="InterPro" id="IPR046354">
    <property type="entry name" value="SPACA4/Bouncer"/>
</dbReference>
<dbReference type="PANTHER" id="PTHR47613:SF1">
    <property type="entry name" value="SPERM ACROSOME MEMBRANE-ASSOCIATED PROTEIN 4"/>
    <property type="match status" value="1"/>
</dbReference>
<dbReference type="CDD" id="cd23597">
    <property type="entry name" value="TFP_LU_ECD_Bncr"/>
    <property type="match status" value="1"/>
</dbReference>
<evidence type="ECO:0000256" key="3">
    <source>
        <dbReference type="ARBA" id="ARBA00022622"/>
    </source>
</evidence>
<dbReference type="SUPFAM" id="SSF57302">
    <property type="entry name" value="Snake toxin-like"/>
    <property type="match status" value="1"/>
</dbReference>
<evidence type="ECO:0000256" key="7">
    <source>
        <dbReference type="ARBA" id="ARBA00023180"/>
    </source>
</evidence>
<dbReference type="Pfam" id="PF00021">
    <property type="entry name" value="UPAR_LY6"/>
    <property type="match status" value="1"/>
</dbReference>
<dbReference type="AlphaFoldDB" id="A0A3P9HCB0"/>
<evidence type="ECO:0000256" key="1">
    <source>
        <dbReference type="ARBA" id="ARBA00004609"/>
    </source>
</evidence>
<evidence type="ECO:0000256" key="13">
    <source>
        <dbReference type="ARBA" id="ARBA00070213"/>
    </source>
</evidence>
<evidence type="ECO:0000313" key="17">
    <source>
        <dbReference type="Proteomes" id="UP000265200"/>
    </source>
</evidence>
<evidence type="ECO:0000256" key="12">
    <source>
        <dbReference type="ARBA" id="ARBA00062139"/>
    </source>
</evidence>
<dbReference type="GO" id="GO:0098552">
    <property type="term" value="C:side of membrane"/>
    <property type="evidence" value="ECO:0007669"/>
    <property type="project" value="UniProtKB-KW"/>
</dbReference>
<feature type="chain" id="PRO_5017973554" description="Protein Bouncer" evidence="14">
    <location>
        <begin position="36"/>
        <end position="140"/>
    </location>
</feature>
<evidence type="ECO:0000259" key="15">
    <source>
        <dbReference type="Pfam" id="PF00021"/>
    </source>
</evidence>
<comment type="function">
    <text evidence="11">Oocyte-expressed fertilization factor that mediates sperm-egg binding and is essential for sperm entry into the egg. Necessary and sufficient to mediate species-specific gamete recognition and fertilization, which is essential for vertebrate species performing external fertilization. External fertilization cannot guarantee that only conspecific sperm reaches the egg by precopulatory mate choice: proteins such as Bouncer can therefore support the selection of conspecific sperm.</text>
</comment>
<proteinExistence type="inferred from homology"/>
<evidence type="ECO:0000256" key="10">
    <source>
        <dbReference type="ARBA" id="ARBA00029446"/>
    </source>
</evidence>
<keyword evidence="6" id="KW-1015">Disulfide bond</keyword>
<dbReference type="PANTHER" id="PTHR47613">
    <property type="entry name" value="SPERM ACROSOME MEMBRANE-ASSOCIATED PROTEIN 4"/>
    <property type="match status" value="1"/>
</dbReference>
<keyword evidence="7" id="KW-0325">Glycoprotein</keyword>
<dbReference type="InterPro" id="IPR016054">
    <property type="entry name" value="LY6_UPA_recep-like"/>
</dbReference>
<dbReference type="GO" id="GO:0007342">
    <property type="term" value="P:fusion of sperm to egg plasma membrane involved in single fertilization"/>
    <property type="evidence" value="ECO:0007669"/>
    <property type="project" value="UniProtKB-ARBA"/>
</dbReference>
<sequence length="140" mass="15658">VKCLHVLTLLISFSCRQLFHAALLWLCLPLPLLLCENLRCYYSPVLEKEITFELVVTECPPNEMCFKGLGRYGNYTALSARGCMLEKDCSQVHSLRLLGTVYTMSYSCCDWPYCNRGVALQPLTAMLVAAAVVACSFCLT</sequence>
<dbReference type="FunFam" id="2.10.60.10:FF:000039">
    <property type="entry name" value="Sperm acrosome-associated 4-like"/>
    <property type="match status" value="1"/>
</dbReference>
<evidence type="ECO:0000256" key="9">
    <source>
        <dbReference type="ARBA" id="ARBA00023288"/>
    </source>
</evidence>
<reference evidence="16" key="4">
    <citation type="submission" date="2025-09" db="UniProtKB">
        <authorList>
            <consortium name="Ensembl"/>
        </authorList>
    </citation>
    <scope>IDENTIFICATION</scope>
    <source>
        <strain evidence="16">HSOK</strain>
    </source>
</reference>
<keyword evidence="4 14" id="KW-0732">Signal</keyword>
<evidence type="ECO:0000256" key="5">
    <source>
        <dbReference type="ARBA" id="ARBA00023136"/>
    </source>
</evidence>
<accession>A0A3P9HCB0</accession>
<evidence type="ECO:0000256" key="2">
    <source>
        <dbReference type="ARBA" id="ARBA00022475"/>
    </source>
</evidence>
<dbReference type="Ensembl" id="ENSORLT00015005986.1">
    <property type="protein sequence ID" value="ENSORLP00015005407.1"/>
    <property type="gene ID" value="ENSORLG00015006184.1"/>
</dbReference>
<reference key="1">
    <citation type="journal article" date="2007" name="Nature">
        <title>The medaka draft genome and insights into vertebrate genome evolution.</title>
        <authorList>
            <person name="Kasahara M."/>
            <person name="Naruse K."/>
            <person name="Sasaki S."/>
            <person name="Nakatani Y."/>
            <person name="Qu W."/>
            <person name="Ahsan B."/>
            <person name="Yamada T."/>
            <person name="Nagayasu Y."/>
            <person name="Doi K."/>
            <person name="Kasai Y."/>
            <person name="Jindo T."/>
            <person name="Kobayashi D."/>
            <person name="Shimada A."/>
            <person name="Toyoda A."/>
            <person name="Kuroki Y."/>
            <person name="Fujiyama A."/>
            <person name="Sasaki T."/>
            <person name="Shimizu A."/>
            <person name="Asakawa S."/>
            <person name="Shimizu N."/>
            <person name="Hashimoto S."/>
            <person name="Yang J."/>
            <person name="Lee Y."/>
            <person name="Matsushima K."/>
            <person name="Sugano S."/>
            <person name="Sakaizumi M."/>
            <person name="Narita T."/>
            <person name="Ohishi K."/>
            <person name="Haga S."/>
            <person name="Ohta F."/>
            <person name="Nomoto H."/>
            <person name="Nogata K."/>
            <person name="Morishita T."/>
            <person name="Endo T."/>
            <person name="Shin-I T."/>
            <person name="Takeda H."/>
            <person name="Morishita S."/>
            <person name="Kohara Y."/>
        </authorList>
    </citation>
    <scope>NUCLEOTIDE SEQUENCE [LARGE SCALE GENOMIC DNA]</scope>
    <source>
        <strain>Hd-rR</strain>
    </source>
</reference>
<keyword evidence="5" id="KW-0472">Membrane</keyword>
<organism evidence="16 17">
    <name type="scientific">Oryzias latipes</name>
    <name type="common">Japanese rice fish</name>
    <name type="synonym">Japanese killifish</name>
    <dbReference type="NCBI Taxonomy" id="8090"/>
    <lineage>
        <taxon>Eukaryota</taxon>
        <taxon>Metazoa</taxon>
        <taxon>Chordata</taxon>
        <taxon>Craniata</taxon>
        <taxon>Vertebrata</taxon>
        <taxon>Euteleostomi</taxon>
        <taxon>Actinopterygii</taxon>
        <taxon>Neopterygii</taxon>
        <taxon>Teleostei</taxon>
        <taxon>Neoteleostei</taxon>
        <taxon>Acanthomorphata</taxon>
        <taxon>Ovalentaria</taxon>
        <taxon>Atherinomorphae</taxon>
        <taxon>Beloniformes</taxon>
        <taxon>Adrianichthyidae</taxon>
        <taxon>Oryziinae</taxon>
        <taxon>Oryzias</taxon>
    </lineage>
</organism>
<dbReference type="GO" id="GO:0035036">
    <property type="term" value="P:sperm-egg recognition"/>
    <property type="evidence" value="ECO:0007669"/>
    <property type="project" value="UniProtKB-ARBA"/>
</dbReference>
<feature type="signal peptide" evidence="14">
    <location>
        <begin position="1"/>
        <end position="35"/>
    </location>
</feature>
<comment type="similarity">
    <text evidence="10">Belongs to the SPACA4/bouncer family.</text>
</comment>
<comment type="subunit">
    <text evidence="12">Interacts with spermatocyte complex composed of izumo1, spaca6 and tmem81.</text>
</comment>
<dbReference type="Gene3D" id="2.10.60.10">
    <property type="entry name" value="CD59"/>
    <property type="match status" value="1"/>
</dbReference>
<evidence type="ECO:0000313" key="16">
    <source>
        <dbReference type="Ensembl" id="ENSORLP00015005407.1"/>
    </source>
</evidence>
<evidence type="ECO:0000256" key="8">
    <source>
        <dbReference type="ARBA" id="ARBA00023279"/>
    </source>
</evidence>
<keyword evidence="9" id="KW-0449">Lipoprotein</keyword>
<evidence type="ECO:0000256" key="6">
    <source>
        <dbReference type="ARBA" id="ARBA00023157"/>
    </source>
</evidence>
<evidence type="ECO:0000256" key="4">
    <source>
        <dbReference type="ARBA" id="ARBA00022729"/>
    </source>
</evidence>
<dbReference type="GO" id="GO:0005886">
    <property type="term" value="C:plasma membrane"/>
    <property type="evidence" value="ECO:0007669"/>
    <property type="project" value="UniProtKB-SubCell"/>
</dbReference>
<dbReference type="InterPro" id="IPR045860">
    <property type="entry name" value="Snake_toxin-like_sf"/>
</dbReference>
<reference evidence="16" key="3">
    <citation type="submission" date="2025-08" db="UniProtKB">
        <authorList>
            <consortium name="Ensembl"/>
        </authorList>
    </citation>
    <scope>IDENTIFICATION</scope>
    <source>
        <strain evidence="16">HSOK</strain>
    </source>
</reference>
<protein>
    <recommendedName>
        <fullName evidence="13">Protein Bouncer</fullName>
    </recommendedName>
</protein>
<evidence type="ECO:0000256" key="11">
    <source>
        <dbReference type="ARBA" id="ARBA00054338"/>
    </source>
</evidence>
<reference evidence="16 17" key="2">
    <citation type="submission" date="2017-04" db="EMBL/GenBank/DDBJ databases">
        <title>CpG methylation of centromeres and impact of large insertions on vertebrate speciation.</title>
        <authorList>
            <person name="Ichikawa K."/>
            <person name="Yoshimura J."/>
            <person name="Morishita S."/>
        </authorList>
    </citation>
    <scope>NUCLEOTIDE SEQUENCE</scope>
    <source>
        <strain evidence="16 17">HSOK</strain>
    </source>
</reference>
<keyword evidence="2" id="KW-1003">Cell membrane</keyword>
<comment type="subcellular location">
    <subcellularLocation>
        <location evidence="1">Cell membrane</location>
        <topology evidence="1">Lipid-anchor</topology>
        <topology evidence="1">GPI-anchor</topology>
    </subcellularLocation>
</comment>
<keyword evidence="8" id="KW-0278">Fertilization</keyword>
<name>A0A3P9HCB0_ORYLA</name>